<organism evidence="7 8">
    <name type="scientific">Chrysemys picta bellii</name>
    <name type="common">Western painted turtle</name>
    <name type="synonym">Emys bellii</name>
    <dbReference type="NCBI Taxonomy" id="8478"/>
    <lineage>
        <taxon>Eukaryota</taxon>
        <taxon>Metazoa</taxon>
        <taxon>Chordata</taxon>
        <taxon>Craniata</taxon>
        <taxon>Vertebrata</taxon>
        <taxon>Euteleostomi</taxon>
        <taxon>Archelosauria</taxon>
        <taxon>Testudinata</taxon>
        <taxon>Testudines</taxon>
        <taxon>Cryptodira</taxon>
        <taxon>Durocryptodira</taxon>
        <taxon>Testudinoidea</taxon>
        <taxon>Emydidae</taxon>
        <taxon>Chrysemys</taxon>
    </lineage>
</organism>
<dbReference type="SUPFAM" id="SSF48726">
    <property type="entry name" value="Immunoglobulin"/>
    <property type="match status" value="2"/>
</dbReference>
<dbReference type="PANTHER" id="PTHR12080">
    <property type="entry name" value="SIGNALING LYMPHOCYTIC ACTIVATION MOLECULE"/>
    <property type="match status" value="1"/>
</dbReference>
<evidence type="ECO:0000256" key="3">
    <source>
        <dbReference type="ARBA" id="ARBA00023136"/>
    </source>
</evidence>
<name>A0A8C3FNM7_CHRPI</name>
<dbReference type="GO" id="GO:0009897">
    <property type="term" value="C:external side of plasma membrane"/>
    <property type="evidence" value="ECO:0007669"/>
    <property type="project" value="TreeGrafter"/>
</dbReference>
<keyword evidence="4" id="KW-0325">Glycoprotein</keyword>
<feature type="domain" description="Ig-like" evidence="6">
    <location>
        <begin position="127"/>
        <end position="209"/>
    </location>
</feature>
<keyword evidence="5" id="KW-1133">Transmembrane helix</keyword>
<feature type="transmembrane region" description="Helical" evidence="5">
    <location>
        <begin position="214"/>
        <end position="232"/>
    </location>
</feature>
<keyword evidence="3 5" id="KW-0472">Membrane</keyword>
<dbReference type="InterPro" id="IPR036179">
    <property type="entry name" value="Ig-like_dom_sf"/>
</dbReference>
<keyword evidence="8" id="KW-1185">Reference proteome</keyword>
<dbReference type="Gene3D" id="2.60.40.10">
    <property type="entry name" value="Immunoglobulins"/>
    <property type="match status" value="2"/>
</dbReference>
<sequence length="254" mass="27699">MSLTVLGTTCRFPGSQLIVLITKSADNLSGILGRSVTFPLEIPAAEQFENAAWTVNTNSLVTVTPGKPPNVVLIDKTNYRGRLEILDESYSLQITHLRMEDTGQYRAAVNTDKGSVTKWQQWLEEKPAVACHSVTCVNETCNYNLSCTARDGGDNVTYSWTHTAGGTVVPNESILHISLSPRDAHLAVTCTAQNPASNSSRTEFPKTICKGNSLPIVIVIVGLLIIALWFVYTHKRKRGKFLHRGGITTASVAQ</sequence>
<dbReference type="PROSITE" id="PS50835">
    <property type="entry name" value="IG_LIKE"/>
    <property type="match status" value="1"/>
</dbReference>
<dbReference type="OMA" id="PAVACHS"/>
<dbReference type="InterPro" id="IPR007110">
    <property type="entry name" value="Ig-like_dom"/>
</dbReference>
<dbReference type="InterPro" id="IPR013783">
    <property type="entry name" value="Ig-like_fold"/>
</dbReference>
<comment type="subcellular location">
    <subcellularLocation>
        <location evidence="1">Membrane</location>
    </subcellularLocation>
</comment>
<dbReference type="GO" id="GO:0042110">
    <property type="term" value="P:T cell activation"/>
    <property type="evidence" value="ECO:0007669"/>
    <property type="project" value="TreeGrafter"/>
</dbReference>
<evidence type="ECO:0000313" key="7">
    <source>
        <dbReference type="Ensembl" id="ENSCPBP00000011146.1"/>
    </source>
</evidence>
<accession>A0A8C3FNM7</accession>
<dbReference type="Proteomes" id="UP000694380">
    <property type="component" value="Unplaced"/>
</dbReference>
<evidence type="ECO:0000256" key="5">
    <source>
        <dbReference type="SAM" id="Phobius"/>
    </source>
</evidence>
<dbReference type="Ensembl" id="ENSCPBT00000013376.1">
    <property type="protein sequence ID" value="ENSCPBP00000011146.1"/>
    <property type="gene ID" value="ENSCPBG00000008520.1"/>
</dbReference>
<dbReference type="GeneTree" id="ENSGT01030000234540"/>
<reference evidence="7" key="1">
    <citation type="submission" date="2025-08" db="UniProtKB">
        <authorList>
            <consortium name="Ensembl"/>
        </authorList>
    </citation>
    <scope>IDENTIFICATION</scope>
</reference>
<evidence type="ECO:0000256" key="2">
    <source>
        <dbReference type="ARBA" id="ARBA00022729"/>
    </source>
</evidence>
<evidence type="ECO:0000256" key="4">
    <source>
        <dbReference type="ARBA" id="ARBA00023180"/>
    </source>
</evidence>
<keyword evidence="5" id="KW-0812">Transmembrane</keyword>
<reference evidence="7" key="2">
    <citation type="submission" date="2025-09" db="UniProtKB">
        <authorList>
            <consortium name="Ensembl"/>
        </authorList>
    </citation>
    <scope>IDENTIFICATION</scope>
</reference>
<protein>
    <recommendedName>
        <fullName evidence="6">Ig-like domain-containing protein</fullName>
    </recommendedName>
</protein>
<evidence type="ECO:0000313" key="8">
    <source>
        <dbReference type="Proteomes" id="UP000694380"/>
    </source>
</evidence>
<dbReference type="PANTHER" id="PTHR12080:SF18">
    <property type="entry name" value="SLAM FAMILY MEMBER 9"/>
    <property type="match status" value="1"/>
</dbReference>
<dbReference type="AlphaFoldDB" id="A0A8C3FNM7"/>
<evidence type="ECO:0000259" key="6">
    <source>
        <dbReference type="PROSITE" id="PS50835"/>
    </source>
</evidence>
<proteinExistence type="predicted"/>
<evidence type="ECO:0000256" key="1">
    <source>
        <dbReference type="ARBA" id="ARBA00004370"/>
    </source>
</evidence>
<keyword evidence="2" id="KW-0732">Signal</keyword>
<dbReference type="InterPro" id="IPR015631">
    <property type="entry name" value="CD2/SLAM_rcpt"/>
</dbReference>